<keyword evidence="7" id="KW-1185">Reference proteome</keyword>
<reference evidence="7" key="1">
    <citation type="submission" date="2015-10" db="EMBL/GenBank/DDBJ databases">
        <authorList>
            <person name="Devillers H."/>
        </authorList>
    </citation>
    <scope>NUCLEOTIDE SEQUENCE [LARGE SCALE GENOMIC DNA]</scope>
</reference>
<dbReference type="Gene3D" id="3.50.50.100">
    <property type="match status" value="1"/>
</dbReference>
<comment type="similarity">
    <text evidence="1">Belongs to the FAD-dependent oxidoreductase family.</text>
</comment>
<dbReference type="SUPFAM" id="SSF51905">
    <property type="entry name" value="FAD/NAD(P)-binding domain"/>
    <property type="match status" value="1"/>
</dbReference>
<dbReference type="PRINTS" id="PR00411">
    <property type="entry name" value="PNDRDTASEI"/>
</dbReference>
<gene>
    <name evidence="6" type="ORF">LAQU0_S37e00122g</name>
</gene>
<dbReference type="PANTHER" id="PTHR43735:SF3">
    <property type="entry name" value="FERROPTOSIS SUPPRESSOR PROTEIN 1"/>
    <property type="match status" value="1"/>
</dbReference>
<dbReference type="GO" id="GO:0004174">
    <property type="term" value="F:electron-transferring-flavoprotein dehydrogenase activity"/>
    <property type="evidence" value="ECO:0007669"/>
    <property type="project" value="TreeGrafter"/>
</dbReference>
<evidence type="ECO:0000256" key="1">
    <source>
        <dbReference type="ARBA" id="ARBA00006442"/>
    </source>
</evidence>
<sequence>MDRGTHVVIVGGSFAGVRAAETFLAMHEPIKVTMISVSSHAYFCVAAPRLLIEPGIADKVFFSVEEKLQKLGNGNVSFLLGRVEKVEFNDNAVIYKSDKDEEILLNYDYLVIATGSRSRHPAFKLEGNHEVTKRAVTSLNEEIENASEIIVLGGGATAVEVAGELGEKYGGNKNITIYTGSEGPLKGWLPSLAEAATQQLKNLNIKVVNNARSTSLSKSGNGWEVSFSDGTTEIADLVIPAYGVIPNTECINQEFLDAHGYLVTDENLKVKAYPNVLALGDVVSGRPCTIVDLDQVQVPTFRSAAYSIISEQKQATKPLKTTPNIGLVPISRKGGVGIIFGWALPSFLVRFLKSKDFMVSRGSKTFT</sequence>
<keyword evidence="4" id="KW-0560">Oxidoreductase</keyword>
<evidence type="ECO:0000256" key="3">
    <source>
        <dbReference type="ARBA" id="ARBA00022827"/>
    </source>
</evidence>
<dbReference type="EMBL" id="LN890528">
    <property type="protein sequence ID" value="CUS25215.1"/>
    <property type="molecule type" value="Genomic_DNA"/>
</dbReference>
<dbReference type="Pfam" id="PF07992">
    <property type="entry name" value="Pyr_redox_2"/>
    <property type="match status" value="1"/>
</dbReference>
<dbReference type="GO" id="GO:0005737">
    <property type="term" value="C:cytoplasm"/>
    <property type="evidence" value="ECO:0007669"/>
    <property type="project" value="TreeGrafter"/>
</dbReference>
<dbReference type="PANTHER" id="PTHR43735">
    <property type="entry name" value="APOPTOSIS-INDUCING FACTOR 1"/>
    <property type="match status" value="1"/>
</dbReference>
<accession>A0A0P1L428</accession>
<dbReference type="PRINTS" id="PR00368">
    <property type="entry name" value="FADPNR"/>
</dbReference>
<feature type="domain" description="FAD/NAD(P)-binding" evidence="5">
    <location>
        <begin position="6"/>
        <end position="288"/>
    </location>
</feature>
<evidence type="ECO:0000256" key="4">
    <source>
        <dbReference type="ARBA" id="ARBA00023002"/>
    </source>
</evidence>
<dbReference type="InterPro" id="IPR036188">
    <property type="entry name" value="FAD/NAD-bd_sf"/>
</dbReference>
<protein>
    <submittedName>
        <fullName evidence="6">LAQU0S37e00122g1_1</fullName>
    </submittedName>
</protein>
<evidence type="ECO:0000313" key="6">
    <source>
        <dbReference type="EMBL" id="CUS25215.1"/>
    </source>
</evidence>
<proteinExistence type="inferred from homology"/>
<evidence type="ECO:0000313" key="7">
    <source>
        <dbReference type="Proteomes" id="UP000236544"/>
    </source>
</evidence>
<dbReference type="Proteomes" id="UP000236544">
    <property type="component" value="Unassembled WGS sequence"/>
</dbReference>
<dbReference type="InterPro" id="IPR023753">
    <property type="entry name" value="FAD/NAD-binding_dom"/>
</dbReference>
<keyword evidence="2" id="KW-0285">Flavoprotein</keyword>
<keyword evidence="3" id="KW-0274">FAD</keyword>
<dbReference type="AlphaFoldDB" id="A0A0P1L428"/>
<evidence type="ECO:0000256" key="2">
    <source>
        <dbReference type="ARBA" id="ARBA00022630"/>
    </source>
</evidence>
<dbReference type="GO" id="GO:0050660">
    <property type="term" value="F:flavin adenine dinucleotide binding"/>
    <property type="evidence" value="ECO:0007669"/>
    <property type="project" value="TreeGrafter"/>
</dbReference>
<dbReference type="OrthoDB" id="202203at2759"/>
<evidence type="ECO:0000259" key="5">
    <source>
        <dbReference type="Pfam" id="PF07992"/>
    </source>
</evidence>
<organism evidence="6 7">
    <name type="scientific">Lachancea quebecensis</name>
    <dbReference type="NCBI Taxonomy" id="1654605"/>
    <lineage>
        <taxon>Eukaryota</taxon>
        <taxon>Fungi</taxon>
        <taxon>Dikarya</taxon>
        <taxon>Ascomycota</taxon>
        <taxon>Saccharomycotina</taxon>
        <taxon>Saccharomycetes</taxon>
        <taxon>Saccharomycetales</taxon>
        <taxon>Saccharomycetaceae</taxon>
        <taxon>Lachancea</taxon>
    </lineage>
</organism>
<name>A0A0P1L428_9SACH</name>